<evidence type="ECO:0000256" key="1">
    <source>
        <dbReference type="SAM" id="MobiDB-lite"/>
    </source>
</evidence>
<dbReference type="EMBL" id="HBKQ01001372">
    <property type="protein sequence ID" value="CAE2201603.1"/>
    <property type="molecule type" value="Transcribed_RNA"/>
</dbReference>
<protein>
    <submittedName>
        <fullName evidence="2">Uncharacterized protein</fullName>
    </submittedName>
</protein>
<name>A0A7S4HK19_9STRA</name>
<proteinExistence type="predicted"/>
<evidence type="ECO:0000313" key="2">
    <source>
        <dbReference type="EMBL" id="CAE2201603.1"/>
    </source>
</evidence>
<gene>
    <name evidence="2" type="ORF">OAUR00152_LOCUS959</name>
</gene>
<accession>A0A7S4HK19</accession>
<feature type="compositionally biased region" description="Pro residues" evidence="1">
    <location>
        <begin position="27"/>
        <end position="36"/>
    </location>
</feature>
<feature type="compositionally biased region" description="Low complexity" evidence="1">
    <location>
        <begin position="47"/>
        <end position="58"/>
    </location>
</feature>
<feature type="region of interest" description="Disordered" evidence="1">
    <location>
        <begin position="1"/>
        <end position="137"/>
    </location>
</feature>
<sequence length="137" mass="14134">MGFCYSKESSAAYSQVDDRAGGGTGPANPPPDGPPPSRDEAAEPKAKTNTTTKNAAAASPPPKKKKAKEGATRVVDPGDADESSPSVKGEDWMRPLGSVHESQRNAGVLDTRDSEAESVTRTTIQPDGPPTDASSQA</sequence>
<reference evidence="2" key="1">
    <citation type="submission" date="2021-01" db="EMBL/GenBank/DDBJ databases">
        <authorList>
            <person name="Corre E."/>
            <person name="Pelletier E."/>
            <person name="Niang G."/>
            <person name="Scheremetjew M."/>
            <person name="Finn R."/>
            <person name="Kale V."/>
            <person name="Holt S."/>
            <person name="Cochrane G."/>
            <person name="Meng A."/>
            <person name="Brown T."/>
            <person name="Cohen L."/>
        </authorList>
    </citation>
    <scope>NUCLEOTIDE SEQUENCE</scope>
    <source>
        <strain evidence="2">Isolate 1302-5</strain>
    </source>
</reference>
<dbReference type="AlphaFoldDB" id="A0A7S4HK19"/>
<feature type="compositionally biased region" description="Basic and acidic residues" evidence="1">
    <location>
        <begin position="37"/>
        <end position="46"/>
    </location>
</feature>
<organism evidence="2">
    <name type="scientific">Odontella aurita</name>
    <dbReference type="NCBI Taxonomy" id="265563"/>
    <lineage>
        <taxon>Eukaryota</taxon>
        <taxon>Sar</taxon>
        <taxon>Stramenopiles</taxon>
        <taxon>Ochrophyta</taxon>
        <taxon>Bacillariophyta</taxon>
        <taxon>Mediophyceae</taxon>
        <taxon>Biddulphiophycidae</taxon>
        <taxon>Eupodiscales</taxon>
        <taxon>Odontellaceae</taxon>
        <taxon>Odontella</taxon>
    </lineage>
</organism>